<dbReference type="PROSITE" id="PS50297">
    <property type="entry name" value="ANK_REP_REGION"/>
    <property type="match status" value="1"/>
</dbReference>
<dbReference type="GeneID" id="68354770"/>
<sequence>MASSATLVAPAADDDEILDHDPGSRRRLASSSQFDSAPPADISKRGAPANLDPITRYLVRVVQDVRHDVDVVLHCLRDERLELDRRTAHVTTSALLKSRTQGAWVQEILAQGPTSFTRLAAVPDTLSSFMESVDRAVYELLVRRKRSWVDISLFPRQPSVEQWRSQDRLEGALQHLKGTLKAAMPTAMTFGSMVKAGADLEKKSMSLDSSLMNEHGQAHRGPTTESPPGFDRRIRHLATRACRLTLRQDVPGAYANRHKHYNSCRMEDSATWLVENPRFTSWLNDPLYDVFWCHGRQGVGKSVLASAVVDFLQRMQTKHAYFYLGQGKVQTASGLTLALLEQLCAAVDFFPPSLEPSLAKLPFPAPNSETSDAESVTSTRTRPRSVHKRLSIRQGKPLGPEEQTVVPPSMSPQSVWGTPVAVTSSATACLNVMNGAQLLIPGQKRAHTVGVVASRPSVESPVHDSEILSADLSGQTTTNDPPADHTAEEAQANVGQHTDAGLKSKNMSNSTDPVPALHILLDALRATRREFHGEIFLVLDAWDEDNMMDRAAFKDVLRALRRARCKIFLTSRARPDVPQDGGVVQMDMSEGLAEPRRVADVEAYVERLLRNEQQRQGLSLSPELVADCVHDIAKLSEGVFTSANICTLLLLRRQQQGQPATKLGQRALRESLAGLPRSRRKLAKRALSQLKLDSSPLASASFSLMMWLQLSERVHALSTDYGDAFRSVLNEIPWASSQDISYSKVVHMSKPFVTVDPGNGLIHLASSAIAAVVERQVVEFPEVQVAVARAYIDYMDDPSFSNGLCATEEDLVALLREHEFLASAAHWASYCRKVLESSSSEVDAVNQRVIQFLDTQNCRLALQVFLYTHQDLLDPALRDSWDDFATWVATLPRLHIASRLGLAQALEVMLESGAHDVMQQDSRGSTALHEAAKAGSADVVHVLLGANAEMAHVSNHSGRKPLFYAWEFGHSDAFVPLFEAQSTASWFDDEPSLKGVDLNAVIDRYCSIKTAALADAGPVPDARGVALLLAIQNNQPNVADLLIRAGADVNVVFNGTSPLYAAVESKQASLAADLVYAGADPSAKMYDGEGDEREPMLHLVIRTYRPRSLTRSPASSILQSNHLDINCVDSADRTALFVALERDDEQEASEAARLLMRHGLDVDKRDDFGRHALHMAARRGFSHVISDLLFRSRLTEAPKDQEGHTPACYAAQSGHHHVAAMLAAAQGE</sequence>
<feature type="repeat" description="ANK" evidence="3">
    <location>
        <begin position="1131"/>
        <end position="1167"/>
    </location>
</feature>
<feature type="compositionally biased region" description="Basic residues" evidence="4">
    <location>
        <begin position="381"/>
        <end position="391"/>
    </location>
</feature>
<evidence type="ECO:0000256" key="1">
    <source>
        <dbReference type="ARBA" id="ARBA00022737"/>
    </source>
</evidence>
<keyword evidence="2 3" id="KW-0040">ANK repeat</keyword>
<evidence type="ECO:0000256" key="4">
    <source>
        <dbReference type="SAM" id="MobiDB-lite"/>
    </source>
</evidence>
<evidence type="ECO:0000313" key="7">
    <source>
        <dbReference type="Proteomes" id="UP000824596"/>
    </source>
</evidence>
<proteinExistence type="predicted"/>
<feature type="repeat" description="ANK" evidence="3">
    <location>
        <begin position="923"/>
        <end position="955"/>
    </location>
</feature>
<feature type="domain" description="Nephrocystin 3-like N-terminal" evidence="5">
    <location>
        <begin position="269"/>
        <end position="360"/>
    </location>
</feature>
<evidence type="ECO:0000259" key="5">
    <source>
        <dbReference type="Pfam" id="PF24883"/>
    </source>
</evidence>
<feature type="repeat" description="ANK" evidence="3">
    <location>
        <begin position="1022"/>
        <end position="1054"/>
    </location>
</feature>
<gene>
    <name evidence="6" type="ORF">HRG_05641</name>
</gene>
<dbReference type="InterPro" id="IPR036770">
    <property type="entry name" value="Ankyrin_rpt-contain_sf"/>
</dbReference>
<dbReference type="Pfam" id="PF12796">
    <property type="entry name" value="Ank_2"/>
    <property type="match status" value="2"/>
</dbReference>
<feature type="region of interest" description="Disordered" evidence="4">
    <location>
        <begin position="211"/>
        <end position="231"/>
    </location>
</feature>
<evidence type="ECO:0000313" key="6">
    <source>
        <dbReference type="EMBL" id="KAH0963131.1"/>
    </source>
</evidence>
<dbReference type="OrthoDB" id="2913095at2759"/>
<feature type="region of interest" description="Disordered" evidence="4">
    <location>
        <begin position="363"/>
        <end position="414"/>
    </location>
</feature>
<dbReference type="SUPFAM" id="SSF48403">
    <property type="entry name" value="Ankyrin repeat"/>
    <property type="match status" value="1"/>
</dbReference>
<feature type="region of interest" description="Disordered" evidence="4">
    <location>
        <begin position="490"/>
        <end position="509"/>
    </location>
</feature>
<keyword evidence="1" id="KW-0677">Repeat</keyword>
<dbReference type="AlphaFoldDB" id="A0A9P8MZJ1"/>
<evidence type="ECO:0000256" key="3">
    <source>
        <dbReference type="PROSITE-ProRule" id="PRU00023"/>
    </source>
</evidence>
<dbReference type="SMART" id="SM00248">
    <property type="entry name" value="ANK"/>
    <property type="match status" value="7"/>
</dbReference>
<dbReference type="InterPro" id="IPR056884">
    <property type="entry name" value="NPHP3-like_N"/>
</dbReference>
<accession>A0A9P8MZJ1</accession>
<dbReference type="InterPro" id="IPR002110">
    <property type="entry name" value="Ankyrin_rpt"/>
</dbReference>
<feature type="region of interest" description="Disordered" evidence="4">
    <location>
        <begin position="1"/>
        <end position="47"/>
    </location>
</feature>
<dbReference type="PRINTS" id="PR01415">
    <property type="entry name" value="ANKYRIN"/>
</dbReference>
<evidence type="ECO:0000256" key="2">
    <source>
        <dbReference type="ARBA" id="ARBA00023043"/>
    </source>
</evidence>
<dbReference type="PANTHER" id="PTHR24198">
    <property type="entry name" value="ANKYRIN REPEAT AND PROTEIN KINASE DOMAIN-CONTAINING PROTEIN"/>
    <property type="match status" value="1"/>
</dbReference>
<protein>
    <submittedName>
        <fullName evidence="6">Ankyrin repeats (3 copies) domain-containing protein</fullName>
    </submittedName>
</protein>
<comment type="caution">
    <text evidence="6">The sequence shown here is derived from an EMBL/GenBank/DDBJ whole genome shotgun (WGS) entry which is preliminary data.</text>
</comment>
<feature type="compositionally biased region" description="Polar residues" evidence="4">
    <location>
        <begin position="367"/>
        <end position="380"/>
    </location>
</feature>
<dbReference type="Pfam" id="PF24883">
    <property type="entry name" value="NPHP3_N"/>
    <property type="match status" value="1"/>
</dbReference>
<organism evidence="6 7">
    <name type="scientific">Hirsutella rhossiliensis</name>
    <dbReference type="NCBI Taxonomy" id="111463"/>
    <lineage>
        <taxon>Eukaryota</taxon>
        <taxon>Fungi</taxon>
        <taxon>Dikarya</taxon>
        <taxon>Ascomycota</taxon>
        <taxon>Pezizomycotina</taxon>
        <taxon>Sordariomycetes</taxon>
        <taxon>Hypocreomycetidae</taxon>
        <taxon>Hypocreales</taxon>
        <taxon>Ophiocordycipitaceae</taxon>
        <taxon>Hirsutella</taxon>
    </lineage>
</organism>
<dbReference type="RefSeq" id="XP_044720644.1">
    <property type="nucleotide sequence ID" value="XM_044864112.1"/>
</dbReference>
<dbReference type="PROSITE" id="PS50088">
    <property type="entry name" value="ANK_REPEAT"/>
    <property type="match status" value="4"/>
</dbReference>
<dbReference type="Proteomes" id="UP000824596">
    <property type="component" value="Unassembled WGS sequence"/>
</dbReference>
<reference evidence="6" key="1">
    <citation type="submission" date="2021-09" db="EMBL/GenBank/DDBJ databases">
        <title>A high-quality genome of the endoparasitic fungus Hirsutella rhossiliensis with a comparison of Hirsutella genomes reveals transposable elements contributing to genome size variation.</title>
        <authorList>
            <person name="Lin R."/>
            <person name="Jiao Y."/>
            <person name="Sun X."/>
            <person name="Ling J."/>
            <person name="Xie B."/>
            <person name="Cheng X."/>
        </authorList>
    </citation>
    <scope>NUCLEOTIDE SEQUENCE</scope>
    <source>
        <strain evidence="6">HR02</strain>
    </source>
</reference>
<name>A0A9P8MZJ1_9HYPO</name>
<feature type="region of interest" description="Disordered" evidence="4">
    <location>
        <begin position="455"/>
        <end position="485"/>
    </location>
</feature>
<dbReference type="PANTHER" id="PTHR24198:SF165">
    <property type="entry name" value="ANKYRIN REPEAT-CONTAINING PROTEIN-RELATED"/>
    <property type="match status" value="1"/>
</dbReference>
<dbReference type="EMBL" id="JAIZPD010000005">
    <property type="protein sequence ID" value="KAH0963131.1"/>
    <property type="molecule type" value="Genomic_DNA"/>
</dbReference>
<dbReference type="Gene3D" id="1.25.40.20">
    <property type="entry name" value="Ankyrin repeat-containing domain"/>
    <property type="match status" value="2"/>
</dbReference>
<keyword evidence="7" id="KW-1185">Reference proteome</keyword>
<feature type="repeat" description="ANK" evidence="3">
    <location>
        <begin position="1054"/>
        <end position="1086"/>
    </location>
</feature>